<evidence type="ECO:0000256" key="4">
    <source>
        <dbReference type="ARBA" id="ARBA00022759"/>
    </source>
</evidence>
<dbReference type="InterPro" id="IPR047520">
    <property type="entry name" value="XPF_nuclease"/>
</dbReference>
<dbReference type="Gene3D" id="1.10.150.20">
    <property type="entry name" value="5' to 3' exonuclease, C-terminal subdomain"/>
    <property type="match status" value="1"/>
</dbReference>
<dbReference type="SUPFAM" id="SSF47781">
    <property type="entry name" value="RuvA domain 2-like"/>
    <property type="match status" value="1"/>
</dbReference>
<keyword evidence="9" id="KW-0539">Nucleus</keyword>
<dbReference type="InterPro" id="IPR010994">
    <property type="entry name" value="RuvA_2-like"/>
</dbReference>
<dbReference type="Pfam" id="PF02732">
    <property type="entry name" value="ERCC4"/>
    <property type="match status" value="1"/>
</dbReference>
<keyword evidence="6" id="KW-0378">Hydrolase</keyword>
<organism evidence="12 13">
    <name type="scientific">Pseudozyma flocculosa</name>
    <dbReference type="NCBI Taxonomy" id="84751"/>
    <lineage>
        <taxon>Eukaryota</taxon>
        <taxon>Fungi</taxon>
        <taxon>Dikarya</taxon>
        <taxon>Basidiomycota</taxon>
        <taxon>Ustilaginomycotina</taxon>
        <taxon>Ustilaginomycetes</taxon>
        <taxon>Ustilaginales</taxon>
        <taxon>Ustilaginaceae</taxon>
        <taxon>Pseudozyma</taxon>
    </lineage>
</organism>
<dbReference type="PANTHER" id="PTHR10150">
    <property type="entry name" value="DNA REPAIR ENDONUCLEASE XPF"/>
    <property type="match status" value="1"/>
</dbReference>
<feature type="compositionally biased region" description="Polar residues" evidence="10">
    <location>
        <begin position="850"/>
        <end position="869"/>
    </location>
</feature>
<evidence type="ECO:0000256" key="7">
    <source>
        <dbReference type="ARBA" id="ARBA00023125"/>
    </source>
</evidence>
<dbReference type="OrthoDB" id="361020at2759"/>
<keyword evidence="5" id="KW-0227">DNA damage</keyword>
<evidence type="ECO:0000256" key="9">
    <source>
        <dbReference type="ARBA" id="ARBA00023242"/>
    </source>
</evidence>
<evidence type="ECO:0000256" key="6">
    <source>
        <dbReference type="ARBA" id="ARBA00022801"/>
    </source>
</evidence>
<proteinExistence type="inferred from homology"/>
<dbReference type="GO" id="GO:0000014">
    <property type="term" value="F:single-stranded DNA endodeoxyribonuclease activity"/>
    <property type="evidence" value="ECO:0007669"/>
    <property type="project" value="TreeGrafter"/>
</dbReference>
<evidence type="ECO:0000256" key="1">
    <source>
        <dbReference type="ARBA" id="ARBA00004123"/>
    </source>
</evidence>
<dbReference type="PANTHER" id="PTHR10150:SF0">
    <property type="entry name" value="DNA REPAIR ENDONUCLEASE XPF"/>
    <property type="match status" value="1"/>
</dbReference>
<sequence length="936" mass="104710">MDTTESLLERASLLPFHQAIISSLVPGPDDSPDEGDVLVIMARGLGMRRIVSTVLRIYDGPKNLVILVNASAEEEAGIGEELTTLGVRKPGMRTIHHEMPAKQSVTSRILVVDMLSKRIPTGLITGLAVMHAEKVTPTSVEAFILRIYRQENKDGFLKAFSDEPEHFTAGVSPLQTVMSQLRIRKVELWPRRSMRDIQTAIVECLDATLSELKRGNANNAIFRAFDVMVRRQLDPIWHRVSGKTKQLVGDLTTLRSLLNYLLTYDAVTFNSFLETILASNTTTVSGTARQNQSPWLYMDAANTIFVEAKRRAYLWTENPMLSRSLDQDGIDADGEEALREAEATTSAEGARQRTAADTQLPEQVTPVLEELPKWHLLKEVLDEIEQEIHFSEVDLTGPTNNTILIMTNSERTCSQIREILSTMHQCPPDSPGKLLMRRLLRDYFFWKGGLGKLNANLRSDGQASSGPSDANRLERSGERGAATSEALKRKEAFQQRGQQQLLKRRRQRGGAASVAGGRFTRGSASEGGGAALEEEAGQVSKFIESALARAEADFGEEAVGEASSRLADMDEVEFDAFFGMLSMENLVVVRPYRGDQDDKILQELRPRFFVMYDPDPAFVRRIEVYRSTNPGIGARVYFLIYADSVEEQRYLSALRREKEAFERLIREKSNMALPLTADGRPMAEDADQRFLRTVSSRVAGGQRTATAEPPRIIVDMREFRSSLPSMLHAANIQVVPCTLQIGDYILSPTMCVERKSLPDLVQSFNSGRLYTQCELMSVHYQHPILLIEFEQDKSFSLQAKLVLLTSAFPRLRVIWSSSPFATADIFAELKQNFEEPDAARVAMVGLEESTGATSESGKGRSINPNSEHSFNLAPQDMLRALPGVTTKNYRYIMGQVRDLADLCDMSADELRDLIGVEPGRQLTRFIHRDVKQQPRR</sequence>
<evidence type="ECO:0000313" key="13">
    <source>
        <dbReference type="Proteomes" id="UP000323386"/>
    </source>
</evidence>
<protein>
    <submittedName>
        <fullName evidence="12">Related to RAD1 - component of the nucleotide excision repairosome</fullName>
    </submittedName>
</protein>
<dbReference type="GO" id="GO:0003684">
    <property type="term" value="F:damaged DNA binding"/>
    <property type="evidence" value="ECO:0007669"/>
    <property type="project" value="TreeGrafter"/>
</dbReference>
<feature type="region of interest" description="Disordered" evidence="10">
    <location>
        <begin position="849"/>
        <end position="869"/>
    </location>
</feature>
<evidence type="ECO:0000256" key="3">
    <source>
        <dbReference type="ARBA" id="ARBA00022722"/>
    </source>
</evidence>
<dbReference type="AlphaFoldDB" id="A0A5C3F8R0"/>
<dbReference type="GO" id="GO:0000712">
    <property type="term" value="P:resolution of meiotic recombination intermediates"/>
    <property type="evidence" value="ECO:0007669"/>
    <property type="project" value="TreeGrafter"/>
</dbReference>
<keyword evidence="4" id="KW-0255">Endonuclease</keyword>
<comment type="subcellular location">
    <subcellularLocation>
        <location evidence="1">Nucleus</location>
    </subcellularLocation>
</comment>
<dbReference type="GO" id="GO:0000724">
    <property type="term" value="P:double-strand break repair via homologous recombination"/>
    <property type="evidence" value="ECO:0007669"/>
    <property type="project" value="TreeGrafter"/>
</dbReference>
<evidence type="ECO:0000259" key="11">
    <source>
        <dbReference type="SMART" id="SM00891"/>
    </source>
</evidence>
<feature type="region of interest" description="Disordered" evidence="10">
    <location>
        <begin position="456"/>
        <end position="529"/>
    </location>
</feature>
<accession>A0A5C3F8R0</accession>
<evidence type="ECO:0000256" key="10">
    <source>
        <dbReference type="SAM" id="MobiDB-lite"/>
    </source>
</evidence>
<gene>
    <name evidence="12" type="ORF">PSFLO_06122</name>
</gene>
<dbReference type="EMBL" id="OOIP01000021">
    <property type="protein sequence ID" value="SPO40640.1"/>
    <property type="molecule type" value="Genomic_DNA"/>
</dbReference>
<dbReference type="SMART" id="SM00891">
    <property type="entry name" value="ERCC4"/>
    <property type="match status" value="1"/>
</dbReference>
<keyword evidence="8" id="KW-0234">DNA repair</keyword>
<evidence type="ECO:0000256" key="8">
    <source>
        <dbReference type="ARBA" id="ARBA00023204"/>
    </source>
</evidence>
<dbReference type="InterPro" id="IPR011335">
    <property type="entry name" value="Restrct_endonuc-II-like"/>
</dbReference>
<dbReference type="InterPro" id="IPR006166">
    <property type="entry name" value="ERCC4_domain"/>
</dbReference>
<evidence type="ECO:0000313" key="12">
    <source>
        <dbReference type="EMBL" id="SPO40640.1"/>
    </source>
</evidence>
<evidence type="ECO:0000256" key="2">
    <source>
        <dbReference type="ARBA" id="ARBA00010015"/>
    </source>
</evidence>
<dbReference type="GO" id="GO:0000110">
    <property type="term" value="C:nucleotide-excision repair factor 1 complex"/>
    <property type="evidence" value="ECO:0007669"/>
    <property type="project" value="TreeGrafter"/>
</dbReference>
<keyword evidence="13" id="KW-1185">Reference proteome</keyword>
<name>A0A5C3F8R0_9BASI</name>
<dbReference type="SUPFAM" id="SSF52980">
    <property type="entry name" value="Restriction endonuclease-like"/>
    <property type="match status" value="1"/>
</dbReference>
<dbReference type="CDD" id="cd20078">
    <property type="entry name" value="XPF_nuclease_XPF_euk"/>
    <property type="match status" value="1"/>
</dbReference>
<reference evidence="12 13" key="1">
    <citation type="submission" date="2018-03" db="EMBL/GenBank/DDBJ databases">
        <authorList>
            <person name="Guldener U."/>
        </authorList>
    </citation>
    <scope>NUCLEOTIDE SEQUENCE [LARGE SCALE GENOMIC DNA]</scope>
    <source>
        <strain evidence="12 13">DAOM196992</strain>
    </source>
</reference>
<keyword evidence="3" id="KW-0540">Nuclease</keyword>
<dbReference type="GO" id="GO:1901255">
    <property type="term" value="P:nucleotide-excision repair involved in interstrand cross-link repair"/>
    <property type="evidence" value="ECO:0007669"/>
    <property type="project" value="TreeGrafter"/>
</dbReference>
<dbReference type="GO" id="GO:0003697">
    <property type="term" value="F:single-stranded DNA binding"/>
    <property type="evidence" value="ECO:0007669"/>
    <property type="project" value="TreeGrafter"/>
</dbReference>
<feature type="compositionally biased region" description="Polar residues" evidence="10">
    <location>
        <begin position="456"/>
        <end position="468"/>
    </location>
</feature>
<dbReference type="FunFam" id="3.40.50.10130:FF:000002">
    <property type="entry name" value="DNA repair endonuclease XPF"/>
    <property type="match status" value="1"/>
</dbReference>
<dbReference type="Proteomes" id="UP000323386">
    <property type="component" value="Unassembled WGS sequence"/>
</dbReference>
<dbReference type="Gene3D" id="3.40.50.10130">
    <property type="match status" value="1"/>
</dbReference>
<evidence type="ECO:0000256" key="5">
    <source>
        <dbReference type="ARBA" id="ARBA00022763"/>
    </source>
</evidence>
<keyword evidence="7" id="KW-0238">DNA-binding</keyword>
<feature type="domain" description="ERCC4" evidence="11">
    <location>
        <begin position="711"/>
        <end position="791"/>
    </location>
</feature>
<comment type="similarity">
    <text evidence="2">Belongs to the XPF family.</text>
</comment>